<dbReference type="Pfam" id="PF01512">
    <property type="entry name" value="Complex1_51K"/>
    <property type="match status" value="1"/>
</dbReference>
<sequence>MTEIDLTLIQPALVELGPQGQTALLPALHAAQNVYGYIPEEVASAIGSALKVPLADVFGVIDFYAMFYREPVAKTVIHVCGDPACAMAGADSVMKVMTQKVEHQRGTPRAGDTITVERSPCLGLCDYAPALLIQGQPVSRADTRSWKDLVAGKVHRPFSIVGGDLHLLTGNCGKGQITNITKYEESGGYSMLRKALAQPPSAIVDEVKAAGLVGRGGAAFPTGAKWEAVAASNSPIRYVVCNADEAEPGTFKDRVVIEDDPHRVIEGLAICGYAVGAHQGYIYIRGEYTLQYWILNAAVDEARQAGVLGKNILGSDFDFDIEIRRGAGAYICGEETALFESIEGKRGFPRVKPPFPTTFGLFGKPTVINNVETLINIPLILQLGSAGYRQFGTEKSPGPKLFCISGDVVHPGLYEVPFGVTFRHLLYDLAGGMRPGSQFQAALFGGAAGAFAVEQNLDVRLTFEDLRAAGLPLGSGVITVFDQSRDLLDILLRLGHFFADESCGKCYPCQLGTQRQYEILQRLADGRALPGDKERLLDIGWTMTDASLCGLGQTAASAVLSAMRLWPELFEFPNAVSSIGEQA</sequence>
<evidence type="ECO:0000313" key="7">
    <source>
        <dbReference type="EMBL" id="GAP14298.1"/>
    </source>
</evidence>
<dbReference type="Gene3D" id="1.20.1440.230">
    <property type="entry name" value="NADH-ubiquinone oxidoreductase 51kDa subunit, iron-sulphur binding domain"/>
    <property type="match status" value="1"/>
</dbReference>
<dbReference type="InterPro" id="IPR036249">
    <property type="entry name" value="Thioredoxin-like_sf"/>
</dbReference>
<evidence type="ECO:0000259" key="6">
    <source>
        <dbReference type="SMART" id="SM00928"/>
    </source>
</evidence>
<keyword evidence="8" id="KW-1185">Reference proteome</keyword>
<evidence type="ECO:0000256" key="4">
    <source>
        <dbReference type="ARBA" id="ARBA00023004"/>
    </source>
</evidence>
<evidence type="ECO:0000256" key="1">
    <source>
        <dbReference type="ARBA" id="ARBA00007523"/>
    </source>
</evidence>
<dbReference type="STRING" id="360412.LARV_02064"/>
<feature type="domain" description="NADH-ubiquinone oxidoreductase 51kDa subunit iron-sulphur binding" evidence="6">
    <location>
        <begin position="488"/>
        <end position="533"/>
    </location>
</feature>
<protein>
    <submittedName>
        <fullName evidence="7">NAD-dependent formate dehydrogenase flavoprotein subunit</fullName>
    </submittedName>
</protein>
<dbReference type="AlphaFoldDB" id="A0A0S7BKT9"/>
<dbReference type="InterPro" id="IPR042128">
    <property type="entry name" value="NuoE_dom"/>
</dbReference>
<dbReference type="SUPFAM" id="SSF140490">
    <property type="entry name" value="Nqo1C-terminal domain-like"/>
    <property type="match status" value="1"/>
</dbReference>
<dbReference type="RefSeq" id="WP_075073568.1">
    <property type="nucleotide sequence ID" value="NZ_DF967972.1"/>
</dbReference>
<dbReference type="PANTHER" id="PTHR43578">
    <property type="entry name" value="NADH-QUINONE OXIDOREDUCTASE SUBUNIT F"/>
    <property type="match status" value="1"/>
</dbReference>
<dbReference type="InterPro" id="IPR037207">
    <property type="entry name" value="Nuop51_4Fe4S-bd_sf"/>
</dbReference>
<dbReference type="EMBL" id="DF967972">
    <property type="protein sequence ID" value="GAP14298.1"/>
    <property type="molecule type" value="Genomic_DNA"/>
</dbReference>
<keyword evidence="5" id="KW-0411">Iron-sulfur</keyword>
<organism evidence="7">
    <name type="scientific">Longilinea arvoryzae</name>
    <dbReference type="NCBI Taxonomy" id="360412"/>
    <lineage>
        <taxon>Bacteria</taxon>
        <taxon>Bacillati</taxon>
        <taxon>Chloroflexota</taxon>
        <taxon>Anaerolineae</taxon>
        <taxon>Anaerolineales</taxon>
        <taxon>Anaerolineaceae</taxon>
        <taxon>Longilinea</taxon>
    </lineage>
</organism>
<dbReference type="InterPro" id="IPR019575">
    <property type="entry name" value="Nuop51_4Fe4S-bd"/>
</dbReference>
<keyword evidence="3" id="KW-0479">Metal-binding</keyword>
<dbReference type="InterPro" id="IPR041921">
    <property type="entry name" value="NuoE_N"/>
</dbReference>
<dbReference type="GO" id="GO:0051539">
    <property type="term" value="F:4 iron, 4 sulfur cluster binding"/>
    <property type="evidence" value="ECO:0007669"/>
    <property type="project" value="UniProtKB-KW"/>
</dbReference>
<evidence type="ECO:0000313" key="8">
    <source>
        <dbReference type="Proteomes" id="UP000055060"/>
    </source>
</evidence>
<dbReference type="Gene3D" id="3.40.50.11540">
    <property type="entry name" value="NADH-ubiquinone oxidoreductase 51kDa subunit"/>
    <property type="match status" value="1"/>
</dbReference>
<evidence type="ECO:0000256" key="2">
    <source>
        <dbReference type="ARBA" id="ARBA00022485"/>
    </source>
</evidence>
<dbReference type="SUPFAM" id="SSF142019">
    <property type="entry name" value="Nqo1 FMN-binding domain-like"/>
    <property type="match status" value="1"/>
</dbReference>
<dbReference type="FunFam" id="3.40.50.11540:FF:000001">
    <property type="entry name" value="NADH dehydrogenase [ubiquinone] flavoprotein 1, mitochondrial"/>
    <property type="match status" value="1"/>
</dbReference>
<gene>
    <name evidence="7" type="ORF">LARV_02064</name>
</gene>
<comment type="similarity">
    <text evidence="1">Belongs to the complex I 51 kDa subunit family.</text>
</comment>
<dbReference type="InterPro" id="IPR037225">
    <property type="entry name" value="Nuo51_FMN-bd_sf"/>
</dbReference>
<accession>A0A0S7BKT9</accession>
<dbReference type="InterPro" id="IPR011538">
    <property type="entry name" value="Nuo51_FMN-bd"/>
</dbReference>
<dbReference type="Gene3D" id="6.10.250.1450">
    <property type="match status" value="1"/>
</dbReference>
<dbReference type="PANTHER" id="PTHR43578:SF3">
    <property type="entry name" value="NADH-QUINONE OXIDOREDUCTASE SUBUNIT F"/>
    <property type="match status" value="1"/>
</dbReference>
<keyword evidence="4" id="KW-0408">Iron</keyword>
<name>A0A0S7BKT9_9CHLR</name>
<dbReference type="SUPFAM" id="SSF52833">
    <property type="entry name" value="Thioredoxin-like"/>
    <property type="match status" value="1"/>
</dbReference>
<dbReference type="SUPFAM" id="SSF142984">
    <property type="entry name" value="Nqo1 middle domain-like"/>
    <property type="match status" value="1"/>
</dbReference>
<dbReference type="Gene3D" id="3.40.30.10">
    <property type="entry name" value="Glutaredoxin"/>
    <property type="match status" value="1"/>
</dbReference>
<proteinExistence type="inferred from homology"/>
<dbReference type="OrthoDB" id="9761899at2"/>
<dbReference type="Pfam" id="PF01257">
    <property type="entry name" value="2Fe-2S_thioredx"/>
    <property type="match status" value="1"/>
</dbReference>
<dbReference type="Gene3D" id="1.10.10.1590">
    <property type="entry name" value="NADH-quinone oxidoreductase subunit E"/>
    <property type="match status" value="1"/>
</dbReference>
<dbReference type="Pfam" id="PF10589">
    <property type="entry name" value="NADH_4Fe-4S"/>
    <property type="match status" value="1"/>
</dbReference>
<dbReference type="Gene3D" id="3.10.20.600">
    <property type="match status" value="1"/>
</dbReference>
<dbReference type="SMART" id="SM00928">
    <property type="entry name" value="NADH_4Fe-4S"/>
    <property type="match status" value="1"/>
</dbReference>
<evidence type="ECO:0000256" key="5">
    <source>
        <dbReference type="ARBA" id="ARBA00023014"/>
    </source>
</evidence>
<reference evidence="7" key="1">
    <citation type="submission" date="2015-07" db="EMBL/GenBank/DDBJ databases">
        <title>Draft Genome Sequences of Anaerolinea thermolimosa IMO-1, Bellilinea caldifistulae GOMI-1, Leptolinea tardivitalis YMTK-2, Levilinea saccharolytica KIBI-1,Longilinea arvoryzae KOME-1, Previously Described as Members of the Anaerolineaceae (Chloroflexi).</title>
        <authorList>
            <person name="Sekiguchi Y."/>
            <person name="Ohashi A."/>
            <person name="Matsuura N."/>
            <person name="Tourlousse M.D."/>
        </authorList>
    </citation>
    <scope>NUCLEOTIDE SEQUENCE [LARGE SCALE GENOMIC DNA]</scope>
    <source>
        <strain evidence="7">KOME-1</strain>
    </source>
</reference>
<keyword evidence="2" id="KW-0004">4Fe-4S</keyword>
<evidence type="ECO:0000256" key="3">
    <source>
        <dbReference type="ARBA" id="ARBA00022723"/>
    </source>
</evidence>
<dbReference type="CDD" id="cd03064">
    <property type="entry name" value="TRX_Fd_NuoE"/>
    <property type="match status" value="1"/>
</dbReference>
<dbReference type="GO" id="GO:0046872">
    <property type="term" value="F:metal ion binding"/>
    <property type="evidence" value="ECO:0007669"/>
    <property type="project" value="UniProtKB-KW"/>
</dbReference>
<dbReference type="Proteomes" id="UP000055060">
    <property type="component" value="Unassembled WGS sequence"/>
</dbReference>